<dbReference type="HOGENOM" id="CLU_1014679_0_0_10"/>
<dbReference type="InterPro" id="IPR026001">
    <property type="entry name" value="Abi-like_C"/>
</dbReference>
<dbReference type="Proteomes" id="UP000018439">
    <property type="component" value="Chromosome"/>
</dbReference>
<feature type="domain" description="Abortive infection protein-like C-terminal" evidence="1">
    <location>
        <begin position="182"/>
        <end position="251"/>
    </location>
</feature>
<dbReference type="STRING" id="679937.Bcop_1291"/>
<evidence type="ECO:0000313" key="3">
    <source>
        <dbReference type="Proteomes" id="UP000018439"/>
    </source>
</evidence>
<dbReference type="Pfam" id="PF14355">
    <property type="entry name" value="Abi_C"/>
    <property type="match status" value="1"/>
</dbReference>
<organism evidence="2 3">
    <name type="scientific">Bacteroides coprosuis DSM 18011</name>
    <dbReference type="NCBI Taxonomy" id="679937"/>
    <lineage>
        <taxon>Bacteria</taxon>
        <taxon>Pseudomonadati</taxon>
        <taxon>Bacteroidota</taxon>
        <taxon>Bacteroidia</taxon>
        <taxon>Bacteroidales</taxon>
        <taxon>Bacteroidaceae</taxon>
        <taxon>Bacteroides</taxon>
    </lineage>
</organism>
<proteinExistence type="predicted"/>
<evidence type="ECO:0000259" key="1">
    <source>
        <dbReference type="Pfam" id="PF14355"/>
    </source>
</evidence>
<dbReference type="OrthoDB" id="6121546at2"/>
<gene>
    <name evidence="2" type="ORF">Bcop_1291</name>
</gene>
<dbReference type="EMBL" id="CM001167">
    <property type="protein sequence ID" value="EGJ71490.1"/>
    <property type="molecule type" value="Genomic_DNA"/>
</dbReference>
<sequence length="282" mass="33204">MADLNRREKLKLEKFFEMEGGYVLDFSNRTLSNFVFETINLELYSDNYAEFGESKANRLRAIWQKENNYTVGKLTAEMLEYWRDKKLMSYGQITQPEQNLFDECNKIASKLMEDTIVEEIDVIREVVDDRDFSLLAKSIRESIEKNEPEVALDRLHTYVIKFIRQLCENHKIAISKDESLNALFGKYVKFIVANEKVESQMTERILKYSIHVIEAFNDIRNNKSFAHDNPILNYAESVLIFNNVTNSIKFIESVEKKIEQENKKEKVANAETETEFWNDLPF</sequence>
<keyword evidence="3" id="KW-1185">Reference proteome</keyword>
<evidence type="ECO:0000313" key="2">
    <source>
        <dbReference type="EMBL" id="EGJ71490.1"/>
    </source>
</evidence>
<name>F3ZNF0_9BACE</name>
<accession>F3ZNF0</accession>
<dbReference type="AlphaFoldDB" id="F3ZNF0"/>
<dbReference type="eggNOG" id="ENOG5032YB5">
    <property type="taxonomic scope" value="Bacteria"/>
</dbReference>
<reference evidence="2 3" key="1">
    <citation type="journal article" date="2011" name="Stand. Genomic Sci.">
        <title>Non-contiguous finished genome sequence of Bacteroides coprosuis type strain (PC139).</title>
        <authorList>
            <person name="Land M."/>
            <person name="Held B."/>
            <person name="Gronow S."/>
            <person name="Abt B."/>
            <person name="Lucas S."/>
            <person name="Del Rio T.G."/>
            <person name="Nolan M."/>
            <person name="Tice H."/>
            <person name="Cheng J.F."/>
            <person name="Pitluck S."/>
            <person name="Liolios K."/>
            <person name="Pagani I."/>
            <person name="Ivanova N."/>
            <person name="Mavromatis K."/>
            <person name="Mikhailova N."/>
            <person name="Pati A."/>
            <person name="Tapia R."/>
            <person name="Han C."/>
            <person name="Goodwin L."/>
            <person name="Chen A."/>
            <person name="Palaniappan K."/>
            <person name="Hauser L."/>
            <person name="Brambilla E.M."/>
            <person name="Rohde M."/>
            <person name="Goker M."/>
            <person name="Detter J.C."/>
            <person name="Woyke T."/>
            <person name="Bristow J."/>
            <person name="Eisen J.A."/>
            <person name="Markowitz V."/>
            <person name="Hugenholtz P."/>
            <person name="Kyrpides N.C."/>
            <person name="Klenk H.P."/>
            <person name="Lapidus A."/>
        </authorList>
    </citation>
    <scope>NUCLEOTIDE SEQUENCE</scope>
    <source>
        <strain evidence="2 3">DSM 18011</strain>
    </source>
</reference>
<protein>
    <recommendedName>
        <fullName evidence="1">Abortive infection protein-like C-terminal domain-containing protein</fullName>
    </recommendedName>
</protein>